<name>A0A6J7X2A7_9CAUD</name>
<dbReference type="EMBL" id="LR798339">
    <property type="protein sequence ID" value="CAB5224824.1"/>
    <property type="molecule type" value="Genomic_DNA"/>
</dbReference>
<reference evidence="1" key="1">
    <citation type="submission" date="2020-05" db="EMBL/GenBank/DDBJ databases">
        <authorList>
            <person name="Chiriac C."/>
            <person name="Salcher M."/>
            <person name="Ghai R."/>
            <person name="Kavagutti S V."/>
        </authorList>
    </citation>
    <scope>NUCLEOTIDE SEQUENCE</scope>
</reference>
<evidence type="ECO:0000313" key="1">
    <source>
        <dbReference type="EMBL" id="CAB5224824.1"/>
    </source>
</evidence>
<accession>A0A6J7X2A7</accession>
<proteinExistence type="predicted"/>
<gene>
    <name evidence="1" type="ORF">UFOVP742_14</name>
</gene>
<sequence>MAHKFKLSEKEVKEVYGDKFDEKMASWQEGQDYVIRKCFKSFKRVYREDLLASLEVKVGLAEDVVQVDVSPAKMTVSDDTIFTETVENIFPNTRYVRVKSGKTIFVGGKGLILKRGQRISYKGTTLFLGKAQS</sequence>
<organism evidence="1">
    <name type="scientific">uncultured Caudovirales phage</name>
    <dbReference type="NCBI Taxonomy" id="2100421"/>
    <lineage>
        <taxon>Viruses</taxon>
        <taxon>Duplodnaviria</taxon>
        <taxon>Heunggongvirae</taxon>
        <taxon>Uroviricota</taxon>
        <taxon>Caudoviricetes</taxon>
        <taxon>Peduoviridae</taxon>
        <taxon>Maltschvirus</taxon>
        <taxon>Maltschvirus maltsch</taxon>
    </lineage>
</organism>
<protein>
    <submittedName>
        <fullName evidence="1">Uncharacterized protein</fullName>
    </submittedName>
</protein>